<evidence type="ECO:0000313" key="1">
    <source>
        <dbReference type="EMBL" id="AXQ69103.1"/>
    </source>
</evidence>
<reference evidence="2" key="1">
    <citation type="submission" date="2018-07" db="EMBL/GenBank/DDBJ databases">
        <title>Giant CbK-like Caulobacter bacteriophages have genetically divergent genomes.</title>
        <authorList>
            <person name="Wilson K.M."/>
            <person name="Ely B."/>
        </authorList>
    </citation>
    <scope>NUCLEOTIDE SEQUENCE [LARGE SCALE GENOMIC DNA]</scope>
</reference>
<sequence length="94" mass="10425">MAKIPVHVTVRAAGAKYAEVLIDAHFLGRFPRRDALSFAKTDRFSFMATDGKTYEVKVLTVDREIAFGTEGKAKIDGIFLTCMLRGVLDKDDEA</sequence>
<dbReference type="EMBL" id="MH588546">
    <property type="protein sequence ID" value="AXQ69103.1"/>
    <property type="molecule type" value="Genomic_DNA"/>
</dbReference>
<reference evidence="1 2" key="2">
    <citation type="submission" date="2018-09" db="EMBL/GenBank/DDBJ databases">
        <title>Giant CbK-like Caulobacter bacteriophages have genetically divergent genomes.</title>
        <authorList>
            <person name="Wilson K."/>
            <person name="Ely B."/>
        </authorList>
    </citation>
    <scope>NUCLEOTIDE SEQUENCE [LARGE SCALE GENOMIC DNA]</scope>
</reference>
<keyword evidence="2" id="KW-1185">Reference proteome</keyword>
<organism evidence="1 2">
    <name type="scientific">Caulobacter phage CcrBL9</name>
    <dbReference type="NCBI Taxonomy" id="2283270"/>
    <lineage>
        <taxon>Viruses</taxon>
        <taxon>Duplodnaviria</taxon>
        <taxon>Heunggongvirae</taxon>
        <taxon>Uroviricota</taxon>
        <taxon>Caudoviricetes</taxon>
        <taxon>Jeanschmidtviridae</taxon>
        <taxon>Bertelyvirus</taxon>
        <taxon>Bertelyvirus BL9</taxon>
    </lineage>
</organism>
<protein>
    <submittedName>
        <fullName evidence="1">Uncharacterized protein</fullName>
    </submittedName>
</protein>
<evidence type="ECO:0000313" key="2">
    <source>
        <dbReference type="Proteomes" id="UP000259421"/>
    </source>
</evidence>
<gene>
    <name evidence="1" type="ORF">CcrBL9_gp079c</name>
</gene>
<accession>A0A385EBD7</accession>
<dbReference type="Proteomes" id="UP000259421">
    <property type="component" value="Segment"/>
</dbReference>
<name>A0A385EBD7_9CAUD</name>
<proteinExistence type="predicted"/>